<dbReference type="Proteomes" id="UP001596356">
    <property type="component" value="Unassembled WGS sequence"/>
</dbReference>
<sequence>MNRPPQPAIGQTYPVADDVLAEEPAADRAAFGAAALTVSCLAAGVLDKAVSAAFFWAAAWSAAFLSATCWAAAALWAAVARSAWGTVRAREREAAVTSARSITGADTVVGLLTVVSAEAISPLVAARVTPAAVRVIPAAAATGTVTRLVRQIGGVWERWRPW</sequence>
<keyword evidence="1" id="KW-0812">Transmembrane</keyword>
<comment type="caution">
    <text evidence="2">The sequence shown here is derived from an EMBL/GenBank/DDBJ whole genome shotgun (WGS) entry which is preliminary data.</text>
</comment>
<proteinExistence type="predicted"/>
<keyword evidence="1" id="KW-1133">Transmembrane helix</keyword>
<reference evidence="3" key="1">
    <citation type="journal article" date="2019" name="Int. J. Syst. Evol. Microbiol.">
        <title>The Global Catalogue of Microorganisms (GCM) 10K type strain sequencing project: providing services to taxonomists for standard genome sequencing and annotation.</title>
        <authorList>
            <consortium name="The Broad Institute Genomics Platform"/>
            <consortium name="The Broad Institute Genome Sequencing Center for Infectious Disease"/>
            <person name="Wu L."/>
            <person name="Ma J."/>
        </authorList>
    </citation>
    <scope>NUCLEOTIDE SEQUENCE [LARGE SCALE GENOMIC DNA]</scope>
    <source>
        <strain evidence="3">NBRC 106593</strain>
    </source>
</reference>
<name>A0ABW2AUS5_9MICO</name>
<protein>
    <recommendedName>
        <fullName evidence="4">Phage holin family protein</fullName>
    </recommendedName>
</protein>
<evidence type="ECO:0008006" key="4">
    <source>
        <dbReference type="Google" id="ProtNLM"/>
    </source>
</evidence>
<feature type="transmembrane region" description="Helical" evidence="1">
    <location>
        <begin position="53"/>
        <end position="79"/>
    </location>
</feature>
<evidence type="ECO:0000313" key="2">
    <source>
        <dbReference type="EMBL" id="MFC6714877.1"/>
    </source>
</evidence>
<keyword evidence="1" id="KW-0472">Membrane</keyword>
<evidence type="ECO:0000313" key="3">
    <source>
        <dbReference type="Proteomes" id="UP001596356"/>
    </source>
</evidence>
<accession>A0ABW2AUS5</accession>
<gene>
    <name evidence="2" type="ORF">ACFQBT_14065</name>
</gene>
<organism evidence="2 3">
    <name type="scientific">Branchiibius cervicis</name>
    <dbReference type="NCBI Taxonomy" id="908252"/>
    <lineage>
        <taxon>Bacteria</taxon>
        <taxon>Bacillati</taxon>
        <taxon>Actinomycetota</taxon>
        <taxon>Actinomycetes</taxon>
        <taxon>Micrococcales</taxon>
        <taxon>Dermacoccaceae</taxon>
        <taxon>Branchiibius</taxon>
    </lineage>
</organism>
<evidence type="ECO:0000256" key="1">
    <source>
        <dbReference type="SAM" id="Phobius"/>
    </source>
</evidence>
<dbReference type="EMBL" id="JBHSWJ010000002">
    <property type="protein sequence ID" value="MFC6714877.1"/>
    <property type="molecule type" value="Genomic_DNA"/>
</dbReference>
<dbReference type="RefSeq" id="WP_377825602.1">
    <property type="nucleotide sequence ID" value="NZ_JBHSWJ010000002.1"/>
</dbReference>
<keyword evidence="3" id="KW-1185">Reference proteome</keyword>